<sequence length="293" mass="32704">MKKGEEQCDSTDTQARDQHIFESKDPKEWTSEDLIDLIRAVKFCHKDASIRVVHNEISTKMSQTPSFEFLQNVKLNDVKKVWKKAITGGNASASNIDTEKIGKGSKNDRSNKPSILKFYTVGDGSVKTLAEEYNMQAATAAKAEISKEHEEELNKYTHCFLNVPADKSGTKPHQALINFNKKNQSGGSGKNVDGREIVKIQMAAAIPGMLEKTPMLLYNFDRTAKTFIHPLQDVETSGYDKIRDLIIKDGVKGAISDGGTKAYFYCRITRRDVTEKDIVSVDITSGLAPPQRW</sequence>
<dbReference type="AlphaFoldDB" id="A0A7S3PXD1"/>
<accession>A0A7S3PXD1</accession>
<organism evidence="2">
    <name type="scientific">Chaetoceros debilis</name>
    <dbReference type="NCBI Taxonomy" id="122233"/>
    <lineage>
        <taxon>Eukaryota</taxon>
        <taxon>Sar</taxon>
        <taxon>Stramenopiles</taxon>
        <taxon>Ochrophyta</taxon>
        <taxon>Bacillariophyta</taxon>
        <taxon>Coscinodiscophyceae</taxon>
        <taxon>Chaetocerotophycidae</taxon>
        <taxon>Chaetocerotales</taxon>
        <taxon>Chaetocerotaceae</taxon>
        <taxon>Chaetoceros</taxon>
    </lineage>
</organism>
<evidence type="ECO:0000313" key="2">
    <source>
        <dbReference type="EMBL" id="CAE0458794.1"/>
    </source>
</evidence>
<feature type="compositionally biased region" description="Basic and acidic residues" evidence="1">
    <location>
        <begin position="14"/>
        <end position="23"/>
    </location>
</feature>
<dbReference type="EMBL" id="HBIO01005193">
    <property type="protein sequence ID" value="CAE0458794.1"/>
    <property type="molecule type" value="Transcribed_RNA"/>
</dbReference>
<feature type="region of interest" description="Disordered" evidence="1">
    <location>
        <begin position="1"/>
        <end position="23"/>
    </location>
</feature>
<protein>
    <submittedName>
        <fullName evidence="2">Uncharacterized protein</fullName>
    </submittedName>
</protein>
<proteinExistence type="predicted"/>
<gene>
    <name evidence="2" type="ORF">CDEB00056_LOCUS3635</name>
</gene>
<evidence type="ECO:0000256" key="1">
    <source>
        <dbReference type="SAM" id="MobiDB-lite"/>
    </source>
</evidence>
<name>A0A7S3PXD1_9STRA</name>
<reference evidence="2" key="1">
    <citation type="submission" date="2021-01" db="EMBL/GenBank/DDBJ databases">
        <authorList>
            <person name="Corre E."/>
            <person name="Pelletier E."/>
            <person name="Niang G."/>
            <person name="Scheremetjew M."/>
            <person name="Finn R."/>
            <person name="Kale V."/>
            <person name="Holt S."/>
            <person name="Cochrane G."/>
            <person name="Meng A."/>
            <person name="Brown T."/>
            <person name="Cohen L."/>
        </authorList>
    </citation>
    <scope>NUCLEOTIDE SEQUENCE</scope>
    <source>
        <strain evidence="2">MM31A-1</strain>
    </source>
</reference>